<reference evidence="2 3" key="1">
    <citation type="journal article" date="2011" name="J. Bacteriol.">
        <title>Genome sequence of the mercury-methylating and pleomorphic Desulfovibrio africanus Strain Walvis Bay.</title>
        <authorList>
            <person name="Brown S.D."/>
            <person name="Wall J.D."/>
            <person name="Kucken A.M."/>
            <person name="Gilmour C.C."/>
            <person name="Podar M."/>
            <person name="Brandt C.C."/>
            <person name="Teshima H."/>
            <person name="Detter J.C."/>
            <person name="Han C.S."/>
            <person name="Land M.L."/>
            <person name="Lucas S."/>
            <person name="Han J."/>
            <person name="Pennacchio L."/>
            <person name="Nolan M."/>
            <person name="Pitluck S."/>
            <person name="Woyke T."/>
            <person name="Goodwin L."/>
            <person name="Palumbo A.V."/>
            <person name="Elias D.A."/>
        </authorList>
    </citation>
    <scope>NUCLEOTIDE SEQUENCE [LARGE SCALE GENOMIC DNA]</scope>
    <source>
        <strain evidence="2 3">Walvis Bay</strain>
    </source>
</reference>
<evidence type="ECO:0000259" key="1">
    <source>
        <dbReference type="Pfam" id="PF07992"/>
    </source>
</evidence>
<dbReference type="Pfam" id="PF07992">
    <property type="entry name" value="Pyr_redox_2"/>
    <property type="match status" value="1"/>
</dbReference>
<feature type="domain" description="FAD/NAD(P)-binding" evidence="1">
    <location>
        <begin position="21"/>
        <end position="336"/>
    </location>
</feature>
<dbReference type="SUPFAM" id="SSF51971">
    <property type="entry name" value="Nucleotide-binding domain"/>
    <property type="match status" value="2"/>
</dbReference>
<evidence type="ECO:0000313" key="3">
    <source>
        <dbReference type="Proteomes" id="UP000007844"/>
    </source>
</evidence>
<dbReference type="EMBL" id="CP003221">
    <property type="protein sequence ID" value="EGJ50777.1"/>
    <property type="molecule type" value="Genomic_DNA"/>
</dbReference>
<dbReference type="HOGENOM" id="CLU_000422_3_3_7"/>
<dbReference type="PANTHER" id="PTHR42783">
    <property type="entry name" value="GLUTAMATE SYNTHASE [NADPH] SMALL CHAIN"/>
    <property type="match status" value="1"/>
</dbReference>
<dbReference type="KEGG" id="daf:Desaf_2454"/>
<dbReference type="STRING" id="690850.Desaf_2454"/>
<keyword evidence="3" id="KW-1185">Reference proteome</keyword>
<name>F3YYM3_DESAF</name>
<dbReference type="GO" id="GO:0016491">
    <property type="term" value="F:oxidoreductase activity"/>
    <property type="evidence" value="ECO:0007669"/>
    <property type="project" value="InterPro"/>
</dbReference>
<protein>
    <submittedName>
        <fullName evidence="2">Glutamate synthase (NADPH)</fullName>
    </submittedName>
</protein>
<dbReference type="PANTHER" id="PTHR42783:SF3">
    <property type="entry name" value="GLUTAMATE SYNTHASE [NADPH] SMALL CHAIN-RELATED"/>
    <property type="match status" value="1"/>
</dbReference>
<accession>F3YYM3</accession>
<dbReference type="NCBIfam" id="NF009409">
    <property type="entry name" value="PRK12770.1"/>
    <property type="match status" value="1"/>
</dbReference>
<dbReference type="InterPro" id="IPR023753">
    <property type="entry name" value="FAD/NAD-binding_dom"/>
</dbReference>
<dbReference type="PRINTS" id="PR00419">
    <property type="entry name" value="ADXRDTASE"/>
</dbReference>
<gene>
    <name evidence="2" type="ORF">Desaf_2454</name>
</gene>
<dbReference type="Proteomes" id="UP000007844">
    <property type="component" value="Chromosome"/>
</dbReference>
<dbReference type="eggNOG" id="COG0493">
    <property type="taxonomic scope" value="Bacteria"/>
</dbReference>
<proteinExistence type="predicted"/>
<dbReference type="AlphaFoldDB" id="F3YYM3"/>
<dbReference type="Gene3D" id="3.50.50.60">
    <property type="entry name" value="FAD/NAD(P)-binding domain"/>
    <property type="match status" value="2"/>
</dbReference>
<organism evidence="2 3">
    <name type="scientific">Desulfocurvibacter africanus subsp. africanus str. Walvis Bay</name>
    <dbReference type="NCBI Taxonomy" id="690850"/>
    <lineage>
        <taxon>Bacteria</taxon>
        <taxon>Pseudomonadati</taxon>
        <taxon>Thermodesulfobacteriota</taxon>
        <taxon>Desulfovibrionia</taxon>
        <taxon>Desulfovibrionales</taxon>
        <taxon>Desulfovibrionaceae</taxon>
        <taxon>Desulfocurvibacter</taxon>
    </lineage>
</organism>
<sequence>MTTPLNFAFLRSEPAPPNGRSVAILGAGPSGLFAAGYLACLGYQVDVYDKLPRAGGLMVFGIPSFRLPAERIEAGVRRLERQFGVNFNLRTKVCCSAPLHEEAGDHFSADMRSLGELVDKHDAVMVCTGSWRSRRMNIPGENLPGVLSGLEFLFPIRAARFGAPGVKIPDVAGKTLAVVGAGHSAIDVVQSALKLGASKVTLLYRRTVREAPCGAFEIDKARSLGAEWRQLATPVRVLGAQRAEGLEILQCRLGDPDEHGRRCPVPEKGTTEVIPCDMVVAAIGEVPTPPFPKELGLEDVKKGDVRWLHMTRIPNVFVAGDALTGPSKIGKAVYSGLRAARALANWLDLKAGGREAEFSADLMHRNGQANDQADNGERQP</sequence>
<evidence type="ECO:0000313" key="2">
    <source>
        <dbReference type="EMBL" id="EGJ50777.1"/>
    </source>
</evidence>
<dbReference type="InterPro" id="IPR036188">
    <property type="entry name" value="FAD/NAD-bd_sf"/>
</dbReference>
<dbReference type="RefSeq" id="WP_014260476.1">
    <property type="nucleotide sequence ID" value="NC_016629.1"/>
</dbReference>